<evidence type="ECO:0000313" key="2">
    <source>
        <dbReference type="EMBL" id="SFU03468.1"/>
    </source>
</evidence>
<dbReference type="STRING" id="305507.SAMN04489724_3490"/>
<keyword evidence="1" id="KW-0472">Membrane</keyword>
<keyword evidence="1" id="KW-1133">Transmembrane helix</keyword>
<feature type="transmembrane region" description="Helical" evidence="1">
    <location>
        <begin position="85"/>
        <end position="104"/>
    </location>
</feature>
<name>A0A1I7CVP8_9BACT</name>
<keyword evidence="1" id="KW-0812">Transmembrane</keyword>
<reference evidence="3" key="1">
    <citation type="submission" date="2016-10" db="EMBL/GenBank/DDBJ databases">
        <authorList>
            <person name="Varghese N."/>
            <person name="Submissions S."/>
        </authorList>
    </citation>
    <scope>NUCLEOTIDE SEQUENCE [LARGE SCALE GENOMIC DNA]</scope>
    <source>
        <strain evidence="3">DSM 23445</strain>
    </source>
</reference>
<feature type="transmembrane region" description="Helical" evidence="1">
    <location>
        <begin position="53"/>
        <end position="79"/>
    </location>
</feature>
<dbReference type="InterPro" id="IPR009325">
    <property type="entry name" value="DUF983"/>
</dbReference>
<dbReference type="EMBL" id="FPBF01000005">
    <property type="protein sequence ID" value="SFU03468.1"/>
    <property type="molecule type" value="Genomic_DNA"/>
</dbReference>
<dbReference type="Pfam" id="PF06170">
    <property type="entry name" value="DUF983"/>
    <property type="match status" value="1"/>
</dbReference>
<dbReference type="Proteomes" id="UP000199673">
    <property type="component" value="Unassembled WGS sequence"/>
</dbReference>
<dbReference type="AlphaFoldDB" id="A0A1I7CVP8"/>
<protein>
    <recommendedName>
        <fullName evidence="4">DUF983 domain-containing protein</fullName>
    </recommendedName>
</protein>
<dbReference type="RefSeq" id="WP_244545541.1">
    <property type="nucleotide sequence ID" value="NZ_FPBF01000005.1"/>
</dbReference>
<evidence type="ECO:0000313" key="3">
    <source>
        <dbReference type="Proteomes" id="UP000199673"/>
    </source>
</evidence>
<gene>
    <name evidence="2" type="ORF">SAMN04489724_3490</name>
</gene>
<evidence type="ECO:0000256" key="1">
    <source>
        <dbReference type="SAM" id="Phobius"/>
    </source>
</evidence>
<keyword evidence="3" id="KW-1185">Reference proteome</keyword>
<sequence>MRLSTLKSIYQCKCPRCHQGDMFLRGKLLTTKFSVMNKSCSHCGQSFEPEPGYYFGAMFISYAINTALFITAWVALSVVIPDYSLTLLLSVLAVTVLVFLPFMYRISRSIWIAIFVPYRGDEFPDSPDGAIQK</sequence>
<proteinExistence type="predicted"/>
<accession>A0A1I7CVP8</accession>
<evidence type="ECO:0008006" key="4">
    <source>
        <dbReference type="Google" id="ProtNLM"/>
    </source>
</evidence>
<organism evidence="2 3">
    <name type="scientific">Algoriphagus locisalis</name>
    <dbReference type="NCBI Taxonomy" id="305507"/>
    <lineage>
        <taxon>Bacteria</taxon>
        <taxon>Pseudomonadati</taxon>
        <taxon>Bacteroidota</taxon>
        <taxon>Cytophagia</taxon>
        <taxon>Cytophagales</taxon>
        <taxon>Cyclobacteriaceae</taxon>
        <taxon>Algoriphagus</taxon>
    </lineage>
</organism>